<accession>A0A1Z4VNP2</accession>
<dbReference type="OrthoDB" id="9802238at2"/>
<dbReference type="RefSeq" id="WP_096364992.1">
    <property type="nucleotide sequence ID" value="NZ_AP018052.1"/>
</dbReference>
<comment type="miscellaneous">
    <text evidence="8">In bacteria which possess the bifunctional enzyme ornithine acetyltransferase/N-acetylglutamate synthase (ArgJ), ArgA fulfills an anaplerotic role.</text>
</comment>
<evidence type="ECO:0000259" key="9">
    <source>
        <dbReference type="PROSITE" id="PS51186"/>
    </source>
</evidence>
<dbReference type="SUPFAM" id="SSF55729">
    <property type="entry name" value="Acyl-CoA N-acyltransferases (Nat)"/>
    <property type="match status" value="1"/>
</dbReference>
<dbReference type="SUPFAM" id="SSF53633">
    <property type="entry name" value="Carbamate kinase-like"/>
    <property type="match status" value="1"/>
</dbReference>
<keyword evidence="4 8" id="KW-0028">Amino-acid biosynthesis</keyword>
<dbReference type="HAMAP" id="MF_01105">
    <property type="entry name" value="N_acetyl_glu_synth"/>
    <property type="match status" value="1"/>
</dbReference>
<dbReference type="GO" id="GO:0004042">
    <property type="term" value="F:L-glutamate N-acetyltransferase activity"/>
    <property type="evidence" value="ECO:0007669"/>
    <property type="project" value="UniProtKB-UniRule"/>
</dbReference>
<dbReference type="EC" id="2.3.1.1" evidence="8"/>
<keyword evidence="3 8" id="KW-0055">Arginine biosynthesis</keyword>
<keyword evidence="5 8" id="KW-0808">Transferase</keyword>
<dbReference type="GO" id="GO:0006526">
    <property type="term" value="P:L-arginine biosynthetic process"/>
    <property type="evidence" value="ECO:0007669"/>
    <property type="project" value="UniProtKB-UniRule"/>
</dbReference>
<dbReference type="NCBIfam" id="NF003641">
    <property type="entry name" value="PRK05279.1"/>
    <property type="match status" value="1"/>
</dbReference>
<dbReference type="PROSITE" id="PS51186">
    <property type="entry name" value="GNAT"/>
    <property type="match status" value="1"/>
</dbReference>
<dbReference type="PANTHER" id="PTHR30602:SF12">
    <property type="entry name" value="AMINO-ACID ACETYLTRANSFERASE NAGS1, CHLOROPLASTIC-RELATED"/>
    <property type="match status" value="1"/>
</dbReference>
<comment type="similarity">
    <text evidence="2 8">Belongs to the acetyltransferase family. ArgA subfamily.</text>
</comment>
<dbReference type="InterPro" id="IPR033719">
    <property type="entry name" value="NAGS_kin"/>
</dbReference>
<dbReference type="KEGG" id="ttc:FOKN1_0819"/>
<keyword evidence="11" id="KW-1185">Reference proteome</keyword>
<protein>
    <recommendedName>
        <fullName evidence="8">Amino-acid acetyltransferase</fullName>
        <ecNumber evidence="8">2.3.1.1</ecNumber>
    </recommendedName>
    <alternativeName>
        <fullName evidence="8">N-acetylglutamate synthase</fullName>
        <shortName evidence="8">AGS</shortName>
        <shortName evidence="8">NAGS</shortName>
    </alternativeName>
</protein>
<evidence type="ECO:0000256" key="4">
    <source>
        <dbReference type="ARBA" id="ARBA00022605"/>
    </source>
</evidence>
<dbReference type="PANTHER" id="PTHR30602">
    <property type="entry name" value="AMINO-ACID ACETYLTRANSFERASE"/>
    <property type="match status" value="1"/>
</dbReference>
<evidence type="ECO:0000313" key="10">
    <source>
        <dbReference type="EMBL" id="BAZ93221.1"/>
    </source>
</evidence>
<evidence type="ECO:0000313" key="11">
    <source>
        <dbReference type="Proteomes" id="UP000218765"/>
    </source>
</evidence>
<dbReference type="Pfam" id="PF00696">
    <property type="entry name" value="AA_kinase"/>
    <property type="match status" value="1"/>
</dbReference>
<dbReference type="Pfam" id="PF13508">
    <property type="entry name" value="Acetyltransf_7"/>
    <property type="match status" value="1"/>
</dbReference>
<feature type="domain" description="N-acetyltransferase" evidence="9">
    <location>
        <begin position="292"/>
        <end position="431"/>
    </location>
</feature>
<dbReference type="EMBL" id="AP018052">
    <property type="protein sequence ID" value="BAZ93221.1"/>
    <property type="molecule type" value="Genomic_DNA"/>
</dbReference>
<dbReference type="InterPro" id="IPR016181">
    <property type="entry name" value="Acyl_CoA_acyltransferase"/>
</dbReference>
<dbReference type="NCBIfam" id="TIGR01890">
    <property type="entry name" value="N-Ac-Glu-synth"/>
    <property type="match status" value="1"/>
</dbReference>
<dbReference type="InterPro" id="IPR001048">
    <property type="entry name" value="Asp/Glu/Uridylate_kinase"/>
</dbReference>
<dbReference type="CDD" id="cd04237">
    <property type="entry name" value="AAK_NAGS-ABP"/>
    <property type="match status" value="1"/>
</dbReference>
<keyword evidence="6 8" id="KW-0012">Acyltransferase</keyword>
<reference evidence="10 11" key="1">
    <citation type="submission" date="2017-05" db="EMBL/GenBank/DDBJ databases">
        <title>Thiocyanate degradation by Thiohalobacter thiocyanaticus FOKN1.</title>
        <authorList>
            <person name="Oshiki M."/>
            <person name="Fukushima T."/>
            <person name="Kawano S."/>
            <person name="Nakagawa J."/>
        </authorList>
    </citation>
    <scope>NUCLEOTIDE SEQUENCE [LARGE SCALE GENOMIC DNA]</scope>
    <source>
        <strain evidence="10 11">FOKN1</strain>
    </source>
</reference>
<proteinExistence type="inferred from homology"/>
<evidence type="ECO:0000256" key="8">
    <source>
        <dbReference type="HAMAP-Rule" id="MF_01105"/>
    </source>
</evidence>
<dbReference type="Proteomes" id="UP000218765">
    <property type="component" value="Chromosome"/>
</dbReference>
<evidence type="ECO:0000256" key="5">
    <source>
        <dbReference type="ARBA" id="ARBA00022679"/>
    </source>
</evidence>
<dbReference type="AlphaFoldDB" id="A0A1Z4VNP2"/>
<gene>
    <name evidence="8" type="primary">argA</name>
    <name evidence="10" type="ORF">FOKN1_0819</name>
</gene>
<evidence type="ECO:0000256" key="1">
    <source>
        <dbReference type="ARBA" id="ARBA00004925"/>
    </source>
</evidence>
<evidence type="ECO:0000256" key="7">
    <source>
        <dbReference type="ARBA" id="ARBA00048372"/>
    </source>
</evidence>
<dbReference type="PIRSF" id="PIRSF000423">
    <property type="entry name" value="ArgA"/>
    <property type="match status" value="1"/>
</dbReference>
<comment type="pathway">
    <text evidence="1 8">Amino-acid biosynthesis; L-arginine biosynthesis; N(2)-acetyl-L-ornithine from L-glutamate: step 1/4.</text>
</comment>
<dbReference type="Gene3D" id="3.40.630.30">
    <property type="match status" value="1"/>
</dbReference>
<dbReference type="GO" id="GO:0005737">
    <property type="term" value="C:cytoplasm"/>
    <property type="evidence" value="ECO:0007669"/>
    <property type="project" value="UniProtKB-SubCell"/>
</dbReference>
<dbReference type="Gene3D" id="3.40.1160.10">
    <property type="entry name" value="Acetylglutamate kinase-like"/>
    <property type="match status" value="1"/>
</dbReference>
<name>A0A1Z4VNP2_9GAMM</name>
<keyword evidence="8" id="KW-0963">Cytoplasm</keyword>
<evidence type="ECO:0000256" key="6">
    <source>
        <dbReference type="ARBA" id="ARBA00023315"/>
    </source>
</evidence>
<dbReference type="CDD" id="cd04301">
    <property type="entry name" value="NAT_SF"/>
    <property type="match status" value="1"/>
</dbReference>
<sequence>MSNNKPDECTFTQAFRHAAPYIHSHRGRTFVIGFGGEAVADAGLIHDLALLYSLGIRLVLVHGARPQIEAHLKASRTEFRYAHGLRITDDQALVAVKQAVGSVRVEIEARLSMGVANTPMSGARIRVTSGNHVTARPLGVRDGVDYQHTGEIRRIDGAAIRQALDDQHLVLLSPLGYSPTGEVFNLHAEEVATAAAIELQADKLILITEDKGLRDSRRQPVRQLTPAGAGRLLETRRRLDEDMRRHLDSAVQACRRGVRRAHLVPRRIEGGLLQELFTRDGVGTLITAETYEGLRPASINDVGGILELIAPLEAEGVMVRRSRERLEMEIERFIVVERDGMIIACAALYPYPDEAMGELACLAVHPDYRREGRGDQLLESIEHQAKGLGLITLFVLTTRTAHWFQERGFLQGEVAKLPMKRRDLYNFQRNSKVFFKAL</sequence>
<dbReference type="InterPro" id="IPR000182">
    <property type="entry name" value="GNAT_dom"/>
</dbReference>
<comment type="subcellular location">
    <subcellularLocation>
        <location evidence="8">Cytoplasm</location>
    </subcellularLocation>
</comment>
<evidence type="ECO:0000256" key="3">
    <source>
        <dbReference type="ARBA" id="ARBA00022571"/>
    </source>
</evidence>
<dbReference type="InterPro" id="IPR010167">
    <property type="entry name" value="NH2A_AcTrfase"/>
</dbReference>
<dbReference type="UniPathway" id="UPA00068">
    <property type="reaction ID" value="UER00106"/>
</dbReference>
<dbReference type="InterPro" id="IPR036393">
    <property type="entry name" value="AceGlu_kinase-like_sf"/>
</dbReference>
<comment type="catalytic activity">
    <reaction evidence="7 8">
        <text>L-glutamate + acetyl-CoA = N-acetyl-L-glutamate + CoA + H(+)</text>
        <dbReference type="Rhea" id="RHEA:24292"/>
        <dbReference type="ChEBI" id="CHEBI:15378"/>
        <dbReference type="ChEBI" id="CHEBI:29985"/>
        <dbReference type="ChEBI" id="CHEBI:44337"/>
        <dbReference type="ChEBI" id="CHEBI:57287"/>
        <dbReference type="ChEBI" id="CHEBI:57288"/>
        <dbReference type="EC" id="2.3.1.1"/>
    </reaction>
</comment>
<organism evidence="10 11">
    <name type="scientific">Thiohalobacter thiocyanaticus</name>
    <dbReference type="NCBI Taxonomy" id="585455"/>
    <lineage>
        <taxon>Bacteria</taxon>
        <taxon>Pseudomonadati</taxon>
        <taxon>Pseudomonadota</taxon>
        <taxon>Gammaproteobacteria</taxon>
        <taxon>Thiohalobacterales</taxon>
        <taxon>Thiohalobacteraceae</taxon>
        <taxon>Thiohalobacter</taxon>
    </lineage>
</organism>
<evidence type="ECO:0000256" key="2">
    <source>
        <dbReference type="ARBA" id="ARBA00009145"/>
    </source>
</evidence>